<gene>
    <name evidence="1" type="ORF">HPB50_000164</name>
</gene>
<dbReference type="Proteomes" id="UP000821845">
    <property type="component" value="Chromosome 1"/>
</dbReference>
<protein>
    <submittedName>
        <fullName evidence="1">Uncharacterized protein</fullName>
    </submittedName>
</protein>
<accession>A0ACB7T8I0</accession>
<proteinExistence type="predicted"/>
<dbReference type="EMBL" id="CM023481">
    <property type="protein sequence ID" value="KAH6943847.1"/>
    <property type="molecule type" value="Genomic_DNA"/>
</dbReference>
<reference evidence="1" key="1">
    <citation type="submission" date="2020-05" db="EMBL/GenBank/DDBJ databases">
        <title>Large-scale comparative analyses of tick genomes elucidate their genetic diversity and vector capacities.</title>
        <authorList>
            <person name="Jia N."/>
            <person name="Wang J."/>
            <person name="Shi W."/>
            <person name="Du L."/>
            <person name="Sun Y."/>
            <person name="Zhan W."/>
            <person name="Jiang J."/>
            <person name="Wang Q."/>
            <person name="Zhang B."/>
            <person name="Ji P."/>
            <person name="Sakyi L.B."/>
            <person name="Cui X."/>
            <person name="Yuan T."/>
            <person name="Jiang B."/>
            <person name="Yang W."/>
            <person name="Lam T.T.-Y."/>
            <person name="Chang Q."/>
            <person name="Ding S."/>
            <person name="Wang X."/>
            <person name="Zhu J."/>
            <person name="Ruan X."/>
            <person name="Zhao L."/>
            <person name="Wei J."/>
            <person name="Que T."/>
            <person name="Du C."/>
            <person name="Cheng J."/>
            <person name="Dai P."/>
            <person name="Han X."/>
            <person name="Huang E."/>
            <person name="Gao Y."/>
            <person name="Liu J."/>
            <person name="Shao H."/>
            <person name="Ye R."/>
            <person name="Li L."/>
            <person name="Wei W."/>
            <person name="Wang X."/>
            <person name="Wang C."/>
            <person name="Yang T."/>
            <person name="Huo Q."/>
            <person name="Li W."/>
            <person name="Guo W."/>
            <person name="Chen H."/>
            <person name="Zhou L."/>
            <person name="Ni X."/>
            <person name="Tian J."/>
            <person name="Zhou Y."/>
            <person name="Sheng Y."/>
            <person name="Liu T."/>
            <person name="Pan Y."/>
            <person name="Xia L."/>
            <person name="Li J."/>
            <person name="Zhao F."/>
            <person name="Cao W."/>
        </authorList>
    </citation>
    <scope>NUCLEOTIDE SEQUENCE</scope>
    <source>
        <strain evidence="1">Hyas-2018</strain>
    </source>
</reference>
<sequence>MVCSSFFLSMLVVFMSTVMGRKDVPCFIFYRMHGVLATVGFILSDLTYISQENHPGATMTGLFAAALCVQNSLTSFADTVIAYERPVDSPLGVESK</sequence>
<keyword evidence="2" id="KW-1185">Reference proteome</keyword>
<name>A0ACB7T8I0_HYAAI</name>
<organism evidence="1 2">
    <name type="scientific">Hyalomma asiaticum</name>
    <name type="common">Tick</name>
    <dbReference type="NCBI Taxonomy" id="266040"/>
    <lineage>
        <taxon>Eukaryota</taxon>
        <taxon>Metazoa</taxon>
        <taxon>Ecdysozoa</taxon>
        <taxon>Arthropoda</taxon>
        <taxon>Chelicerata</taxon>
        <taxon>Arachnida</taxon>
        <taxon>Acari</taxon>
        <taxon>Parasitiformes</taxon>
        <taxon>Ixodida</taxon>
        <taxon>Ixodoidea</taxon>
        <taxon>Ixodidae</taxon>
        <taxon>Hyalomminae</taxon>
        <taxon>Hyalomma</taxon>
    </lineage>
</organism>
<evidence type="ECO:0000313" key="2">
    <source>
        <dbReference type="Proteomes" id="UP000821845"/>
    </source>
</evidence>
<comment type="caution">
    <text evidence="1">The sequence shown here is derived from an EMBL/GenBank/DDBJ whole genome shotgun (WGS) entry which is preliminary data.</text>
</comment>
<evidence type="ECO:0000313" key="1">
    <source>
        <dbReference type="EMBL" id="KAH6943847.1"/>
    </source>
</evidence>